<evidence type="ECO:0000259" key="9">
    <source>
        <dbReference type="Pfam" id="PF00590"/>
    </source>
</evidence>
<dbReference type="PROSITE" id="PS00840">
    <property type="entry name" value="SUMT_2"/>
    <property type="match status" value="1"/>
</dbReference>
<keyword evidence="6" id="KW-0627">Porphyrin biosynthesis</keyword>
<evidence type="ECO:0000256" key="1">
    <source>
        <dbReference type="ARBA" id="ARBA00005879"/>
    </source>
</evidence>
<protein>
    <recommendedName>
        <fullName evidence="2">uroporphyrinogen-III C-methyltransferase</fullName>
        <ecNumber evidence="2">2.1.1.107</ecNumber>
    </recommendedName>
</protein>
<dbReference type="Proteomes" id="UP001219956">
    <property type="component" value="Unassembled WGS sequence"/>
</dbReference>
<keyword evidence="11" id="KW-1185">Reference proteome</keyword>
<dbReference type="EC" id="2.1.1.107" evidence="2"/>
<comment type="similarity">
    <text evidence="1 8">Belongs to the precorrin methyltransferase family.</text>
</comment>
<evidence type="ECO:0000256" key="7">
    <source>
        <dbReference type="ARBA" id="ARBA00025705"/>
    </source>
</evidence>
<evidence type="ECO:0000256" key="3">
    <source>
        <dbReference type="ARBA" id="ARBA00022603"/>
    </source>
</evidence>
<dbReference type="CDD" id="cd11642">
    <property type="entry name" value="SUMT"/>
    <property type="match status" value="1"/>
</dbReference>
<evidence type="ECO:0000256" key="2">
    <source>
        <dbReference type="ARBA" id="ARBA00012162"/>
    </source>
</evidence>
<dbReference type="InterPro" id="IPR000878">
    <property type="entry name" value="4pyrrol_Mease"/>
</dbReference>
<dbReference type="NCBIfam" id="TIGR01469">
    <property type="entry name" value="cobA_cysG_Cterm"/>
    <property type="match status" value="1"/>
</dbReference>
<proteinExistence type="inferred from homology"/>
<dbReference type="InterPro" id="IPR035996">
    <property type="entry name" value="4pyrrol_Methylase_sf"/>
</dbReference>
<dbReference type="InterPro" id="IPR014777">
    <property type="entry name" value="4pyrrole_Mease_sub1"/>
</dbReference>
<dbReference type="SUPFAM" id="SSF53790">
    <property type="entry name" value="Tetrapyrrole methylase"/>
    <property type="match status" value="1"/>
</dbReference>
<dbReference type="Pfam" id="PF00590">
    <property type="entry name" value="TP_methylase"/>
    <property type="match status" value="1"/>
</dbReference>
<evidence type="ECO:0000256" key="4">
    <source>
        <dbReference type="ARBA" id="ARBA00022679"/>
    </source>
</evidence>
<evidence type="ECO:0000256" key="6">
    <source>
        <dbReference type="ARBA" id="ARBA00023244"/>
    </source>
</evidence>
<gene>
    <name evidence="10" type="primary">cobA</name>
    <name evidence="10" type="ORF">PQU95_01775</name>
</gene>
<keyword evidence="5" id="KW-0949">S-adenosyl-L-methionine</keyword>
<dbReference type="InterPro" id="IPR003043">
    <property type="entry name" value="Uropor_MeTrfase_CS"/>
</dbReference>
<dbReference type="Gene3D" id="3.30.950.10">
    <property type="entry name" value="Methyltransferase, Cobalt-precorrin-4 Transmethylase, Domain 2"/>
    <property type="match status" value="1"/>
</dbReference>
<evidence type="ECO:0000313" key="10">
    <source>
        <dbReference type="EMBL" id="MDC7715952.1"/>
    </source>
</evidence>
<dbReference type="PANTHER" id="PTHR45790:SF3">
    <property type="entry name" value="S-ADENOSYL-L-METHIONINE-DEPENDENT UROPORPHYRINOGEN III METHYLTRANSFERASE, CHLOROPLASTIC"/>
    <property type="match status" value="1"/>
</dbReference>
<reference evidence="10 11" key="1">
    <citation type="submission" date="2023-01" db="EMBL/GenBank/DDBJ databases">
        <title>Novel species of the genus Vogesella isolated from rivers.</title>
        <authorList>
            <person name="Lu H."/>
        </authorList>
    </citation>
    <scope>NUCLEOTIDE SEQUENCE [LARGE SCALE GENOMIC DNA]</scope>
    <source>
        <strain evidence="10 11">DC21W</strain>
    </source>
</reference>
<dbReference type="PROSITE" id="PS00839">
    <property type="entry name" value="SUMT_1"/>
    <property type="match status" value="1"/>
</dbReference>
<dbReference type="InterPro" id="IPR014776">
    <property type="entry name" value="4pyrrole_Mease_sub2"/>
</dbReference>
<accession>A0ABT5ITW1</accession>
<organism evidence="10 11">
    <name type="scientific">Vogesella aquatica</name>
    <dbReference type="NCBI Taxonomy" id="2984206"/>
    <lineage>
        <taxon>Bacteria</taxon>
        <taxon>Pseudomonadati</taxon>
        <taxon>Pseudomonadota</taxon>
        <taxon>Betaproteobacteria</taxon>
        <taxon>Neisseriales</taxon>
        <taxon>Chromobacteriaceae</taxon>
        <taxon>Vogesella</taxon>
    </lineage>
</organism>
<name>A0ABT5ITW1_9NEIS</name>
<keyword evidence="4 8" id="KW-0808">Transferase</keyword>
<dbReference type="PANTHER" id="PTHR45790">
    <property type="entry name" value="SIROHEME SYNTHASE-RELATED"/>
    <property type="match status" value="1"/>
</dbReference>
<dbReference type="EMBL" id="JAQQLF010000002">
    <property type="protein sequence ID" value="MDC7715952.1"/>
    <property type="molecule type" value="Genomic_DNA"/>
</dbReference>
<dbReference type="NCBIfam" id="NF004790">
    <property type="entry name" value="PRK06136.1"/>
    <property type="match status" value="1"/>
</dbReference>
<feature type="domain" description="Tetrapyrrole methylase" evidence="9">
    <location>
        <begin position="18"/>
        <end position="227"/>
    </location>
</feature>
<dbReference type="GO" id="GO:0032259">
    <property type="term" value="P:methylation"/>
    <property type="evidence" value="ECO:0007669"/>
    <property type="project" value="UniProtKB-KW"/>
</dbReference>
<evidence type="ECO:0000256" key="5">
    <source>
        <dbReference type="ARBA" id="ARBA00022691"/>
    </source>
</evidence>
<dbReference type="RefSeq" id="WP_272750423.1">
    <property type="nucleotide sequence ID" value="NZ_JAQQLF010000002.1"/>
</dbReference>
<sequence length="280" mass="29361">MNTAQPFSHATPLQAGEVSLVGAGPGDPDLLTLKALRRLAEADVVLYDLLVSPDILALANRQAELVCVGKRANRHTLPQAAIHELMVNHARQGRRVVRLKGGDPLLFGRGGEELTALAAEGIRCEVVPGISAALGAAASCGIPLTHRDCAQGVTLVTGHRREGELALDWTHRTDCNETVVVYMGLGEAAAIAGSLMAHGRLPGTPVAVVENATTPQQRVCCTTLAGLADTVQRQHIAPPALLLIGEVVRLYPLLAPALRREAAGLKRHVSPAASTSAAHH</sequence>
<dbReference type="GO" id="GO:0004851">
    <property type="term" value="F:uroporphyrin-III C-methyltransferase activity"/>
    <property type="evidence" value="ECO:0007669"/>
    <property type="project" value="UniProtKB-EC"/>
</dbReference>
<dbReference type="Gene3D" id="3.40.1010.10">
    <property type="entry name" value="Cobalt-precorrin-4 Transmethylase, Domain 1"/>
    <property type="match status" value="1"/>
</dbReference>
<keyword evidence="3 8" id="KW-0489">Methyltransferase</keyword>
<comment type="caution">
    <text evidence="10">The sequence shown here is derived from an EMBL/GenBank/DDBJ whole genome shotgun (WGS) entry which is preliminary data.</text>
</comment>
<dbReference type="InterPro" id="IPR006366">
    <property type="entry name" value="CobA/CysG_C"/>
</dbReference>
<comment type="pathway">
    <text evidence="7">Porphyrin-containing compound metabolism; siroheme biosynthesis; precorrin-2 from uroporphyrinogen III: step 1/1.</text>
</comment>
<dbReference type="InterPro" id="IPR050161">
    <property type="entry name" value="Siro_Cobalamin_biosynth"/>
</dbReference>
<evidence type="ECO:0000256" key="8">
    <source>
        <dbReference type="RuleBase" id="RU003960"/>
    </source>
</evidence>
<evidence type="ECO:0000313" key="11">
    <source>
        <dbReference type="Proteomes" id="UP001219956"/>
    </source>
</evidence>